<evidence type="ECO:0000256" key="13">
    <source>
        <dbReference type="SAM" id="MobiDB-lite"/>
    </source>
</evidence>
<comment type="similarity">
    <text evidence="3">Belongs to the DEAD box helicase family. DEAH subfamily. DDX11/CHL1 sub-subfamily.</text>
</comment>
<dbReference type="InterPro" id="IPR013020">
    <property type="entry name" value="Rad3/Chl1-like"/>
</dbReference>
<evidence type="ECO:0000313" key="16">
    <source>
        <dbReference type="Proteomes" id="UP000198406"/>
    </source>
</evidence>
<keyword evidence="10" id="KW-0411">Iron-sulfur</keyword>
<dbReference type="SMART" id="SM00491">
    <property type="entry name" value="HELICc2"/>
    <property type="match status" value="1"/>
</dbReference>
<dbReference type="AlphaFoldDB" id="A0A1Z5JHF9"/>
<comment type="caution">
    <text evidence="15">The sequence shown here is derived from an EMBL/GenBank/DDBJ whole genome shotgun (WGS) entry which is preliminary data.</text>
</comment>
<protein>
    <submittedName>
        <fullName evidence="15">Chromosome transmission fidelity protein 1</fullName>
        <ecNumber evidence="15">3.6.4.13</ecNumber>
    </submittedName>
</protein>
<dbReference type="InterPro" id="IPR027417">
    <property type="entry name" value="P-loop_NTPase"/>
</dbReference>
<keyword evidence="16" id="KW-1185">Reference proteome</keyword>
<dbReference type="GO" id="GO:0003678">
    <property type="term" value="F:DNA helicase activity"/>
    <property type="evidence" value="ECO:0007669"/>
    <property type="project" value="InterPro"/>
</dbReference>
<proteinExistence type="inferred from homology"/>
<dbReference type="GO" id="GO:0003724">
    <property type="term" value="F:RNA helicase activity"/>
    <property type="evidence" value="ECO:0007669"/>
    <property type="project" value="UniProtKB-EC"/>
</dbReference>
<feature type="region of interest" description="Disordered" evidence="13">
    <location>
        <begin position="141"/>
        <end position="181"/>
    </location>
</feature>
<evidence type="ECO:0000256" key="9">
    <source>
        <dbReference type="ARBA" id="ARBA00023004"/>
    </source>
</evidence>
<evidence type="ECO:0000256" key="11">
    <source>
        <dbReference type="ARBA" id="ARBA00023235"/>
    </source>
</evidence>
<evidence type="ECO:0000313" key="15">
    <source>
        <dbReference type="EMBL" id="GAX13430.1"/>
    </source>
</evidence>
<evidence type="ECO:0000256" key="4">
    <source>
        <dbReference type="ARBA" id="ARBA00022723"/>
    </source>
</evidence>
<evidence type="ECO:0000256" key="8">
    <source>
        <dbReference type="ARBA" id="ARBA00022840"/>
    </source>
</evidence>
<dbReference type="EMBL" id="BDSP01000065">
    <property type="protein sequence ID" value="GAX13430.1"/>
    <property type="molecule type" value="Genomic_DNA"/>
</dbReference>
<dbReference type="GO" id="GO:0005524">
    <property type="term" value="F:ATP binding"/>
    <property type="evidence" value="ECO:0007669"/>
    <property type="project" value="UniProtKB-KW"/>
</dbReference>
<dbReference type="InterPro" id="IPR045028">
    <property type="entry name" value="DinG/Rad3-like"/>
</dbReference>
<dbReference type="GO" id="GO:0003677">
    <property type="term" value="F:DNA binding"/>
    <property type="evidence" value="ECO:0007669"/>
    <property type="project" value="InterPro"/>
</dbReference>
<keyword evidence="9" id="KW-0408">Iron</keyword>
<dbReference type="PANTHER" id="PTHR11472">
    <property type="entry name" value="DNA REPAIR DEAD HELICASE RAD3/XP-D SUBFAMILY MEMBER"/>
    <property type="match status" value="1"/>
</dbReference>
<evidence type="ECO:0000256" key="12">
    <source>
        <dbReference type="ARBA" id="ARBA00023242"/>
    </source>
</evidence>
<dbReference type="GO" id="GO:0046872">
    <property type="term" value="F:metal ion binding"/>
    <property type="evidence" value="ECO:0007669"/>
    <property type="project" value="UniProtKB-KW"/>
</dbReference>
<keyword evidence="12" id="KW-0539">Nucleus</keyword>
<comment type="cofactor">
    <cofactor evidence="1">
        <name>[4Fe-4S] cluster</name>
        <dbReference type="ChEBI" id="CHEBI:49883"/>
    </cofactor>
</comment>
<evidence type="ECO:0000256" key="3">
    <source>
        <dbReference type="ARBA" id="ARBA00008435"/>
    </source>
</evidence>
<keyword evidence="11" id="KW-0413">Isomerase</keyword>
<dbReference type="OrthoDB" id="267079at2759"/>
<keyword evidence="5" id="KW-0547">Nucleotide-binding</keyword>
<dbReference type="GO" id="GO:0034085">
    <property type="term" value="P:establishment of sister chromatid cohesion"/>
    <property type="evidence" value="ECO:0007669"/>
    <property type="project" value="TreeGrafter"/>
</dbReference>
<organism evidence="15 16">
    <name type="scientific">Fistulifera solaris</name>
    <name type="common">Oleaginous diatom</name>
    <dbReference type="NCBI Taxonomy" id="1519565"/>
    <lineage>
        <taxon>Eukaryota</taxon>
        <taxon>Sar</taxon>
        <taxon>Stramenopiles</taxon>
        <taxon>Ochrophyta</taxon>
        <taxon>Bacillariophyta</taxon>
        <taxon>Bacillariophyceae</taxon>
        <taxon>Bacillariophycidae</taxon>
        <taxon>Naviculales</taxon>
        <taxon>Naviculaceae</taxon>
        <taxon>Fistulifera</taxon>
    </lineage>
</organism>
<feature type="domain" description="Helicase ATP-binding" evidence="14">
    <location>
        <begin position="9"/>
        <end position="433"/>
    </location>
</feature>
<dbReference type="GO" id="GO:0016818">
    <property type="term" value="F:hydrolase activity, acting on acid anhydrides, in phosphorus-containing anhydrides"/>
    <property type="evidence" value="ECO:0007669"/>
    <property type="project" value="InterPro"/>
</dbReference>
<accession>A0A1Z5JHF9</accession>
<name>A0A1Z5JHF9_FISSO</name>
<dbReference type="NCBIfam" id="TIGR00604">
    <property type="entry name" value="rad3"/>
    <property type="match status" value="1"/>
</dbReference>
<evidence type="ECO:0000256" key="5">
    <source>
        <dbReference type="ARBA" id="ARBA00022741"/>
    </source>
</evidence>
<dbReference type="PANTHER" id="PTHR11472:SF41">
    <property type="entry name" value="ATP-DEPENDENT DNA HELICASE DDX11-RELATED"/>
    <property type="match status" value="1"/>
</dbReference>
<gene>
    <name evidence="15" type="ORF">FisN_34Lh030</name>
</gene>
<dbReference type="EC" id="3.6.4.13" evidence="15"/>
<dbReference type="Gene3D" id="3.40.50.300">
    <property type="entry name" value="P-loop containing nucleotide triphosphate hydrolases"/>
    <property type="match status" value="3"/>
</dbReference>
<evidence type="ECO:0000256" key="10">
    <source>
        <dbReference type="ARBA" id="ARBA00023014"/>
    </source>
</evidence>
<keyword evidence="8" id="KW-0067">ATP-binding</keyword>
<dbReference type="GO" id="GO:0051536">
    <property type="term" value="F:iron-sulfur cluster binding"/>
    <property type="evidence" value="ECO:0007669"/>
    <property type="project" value="UniProtKB-KW"/>
</dbReference>
<dbReference type="InParanoid" id="A0A1Z5JHF9"/>
<reference evidence="15 16" key="1">
    <citation type="journal article" date="2015" name="Plant Cell">
        <title>Oil accumulation by the oleaginous diatom Fistulifera solaris as revealed by the genome and transcriptome.</title>
        <authorList>
            <person name="Tanaka T."/>
            <person name="Maeda Y."/>
            <person name="Veluchamy A."/>
            <person name="Tanaka M."/>
            <person name="Abida H."/>
            <person name="Marechal E."/>
            <person name="Bowler C."/>
            <person name="Muto M."/>
            <person name="Sunaga Y."/>
            <person name="Tanaka M."/>
            <person name="Yoshino T."/>
            <person name="Taniguchi T."/>
            <person name="Fukuda Y."/>
            <person name="Nemoto M."/>
            <person name="Matsumoto M."/>
            <person name="Wong P.S."/>
            <person name="Aburatani S."/>
            <person name="Fujibuchi W."/>
        </authorList>
    </citation>
    <scope>NUCLEOTIDE SEQUENCE [LARGE SCALE GENOMIC DNA]</scope>
    <source>
        <strain evidence="15 16">JPCC DA0580</strain>
    </source>
</reference>
<evidence type="ECO:0000256" key="1">
    <source>
        <dbReference type="ARBA" id="ARBA00001966"/>
    </source>
</evidence>
<dbReference type="SMART" id="SM00488">
    <property type="entry name" value="DEXDc2"/>
    <property type="match status" value="1"/>
</dbReference>
<comment type="subcellular location">
    <subcellularLocation>
        <location evidence="2">Nucleus</location>
    </subcellularLocation>
</comment>
<dbReference type="InterPro" id="IPR006555">
    <property type="entry name" value="ATP-dep_Helicase_C"/>
</dbReference>
<dbReference type="Pfam" id="PF06733">
    <property type="entry name" value="DEAD_2"/>
    <property type="match status" value="1"/>
</dbReference>
<dbReference type="PROSITE" id="PS51193">
    <property type="entry name" value="HELICASE_ATP_BIND_2"/>
    <property type="match status" value="1"/>
</dbReference>
<keyword evidence="6 15" id="KW-0378">Hydrolase</keyword>
<evidence type="ECO:0000256" key="2">
    <source>
        <dbReference type="ARBA" id="ARBA00004123"/>
    </source>
</evidence>
<dbReference type="Pfam" id="PF13307">
    <property type="entry name" value="Helicase_C_2"/>
    <property type="match status" value="1"/>
</dbReference>
<sequence>MIAPDEFPTGSSVAFPFEAYPQQVALMDALLQSLRQRDFSQQQAPLYMLESPTGTGKSLSLACAAVSWLRYQEQQDLLLHPATKDDETTGIDWLDEWVPPLTRDRQQEQEQVIQMAQAARTKLRQHLEQLRPWPSLQQQLRTAVIRAKQQQSTKKRPRTSSTPPTTEQVKLDYRSEDEDENDDAFLKKEPTMTLSPAASLLYGPYLDGSFAATPAVAQVVAGSGIRKIIYAARTHSQLTQFVNELRRTVWGSELRVVALGGRKALCGNTQLNHKPEAALTEACLDLQKGSTAETKRSSTSGCPLLSSRDAVETLALHTLVHPTDIEEAAHMGATVDTCAYYASRVALPAAEVVTVPYNLLLSSSVRAAVGLALQQSLVLIDEAHNLPEALRGLHSCRLSLPVVQTAHMQLQNYVLRYADRFSARNIQFLGQLRKIVQALEKHLQGENKKTSDDTTMRTVAELLFDWKLANINLFKLLRYMERSRLSQKLMGFLPKRESEEETEVQELSKHVSAMSLVQAFIEKLTLPGDSGKIVTDWPKSTVIESGSRQSTQQRHPALRYVLLKPSYFFQDLLREAHAVALVGGTMRPFAHLASELLGPDHPSILRQAYTADTEMSSAKTVSQQFVSASFTAFSCDHVVPDSNVLLQCWGTGPTGATLDFRHTVRGKETIIDELAEALIKIVGNVPNGVVVFVSSYQYEAQLVSRWRKTHVWDKLEQLKHLHREPKLQNQVDSTLLAFSRDAASSKGALLFSVIGGKLSEGINFSNEMARCVVVVGLPYPDLTDPVLKEKMSLMDSFQMTGGGSPVITGQTYYQNLCLRAVNQTVGRAIRHANDFASILLLDTRYLTDQRIQNGLPGWLKRSPTSFDAKPVQKHVEELQAFFRSKGAGAL</sequence>
<dbReference type="InterPro" id="IPR006554">
    <property type="entry name" value="Helicase-like_DEXD_c2"/>
</dbReference>
<dbReference type="GO" id="GO:0006139">
    <property type="term" value="P:nucleobase-containing compound metabolic process"/>
    <property type="evidence" value="ECO:0007669"/>
    <property type="project" value="InterPro"/>
</dbReference>
<evidence type="ECO:0000256" key="6">
    <source>
        <dbReference type="ARBA" id="ARBA00022801"/>
    </source>
</evidence>
<evidence type="ECO:0000256" key="7">
    <source>
        <dbReference type="ARBA" id="ARBA00022806"/>
    </source>
</evidence>
<keyword evidence="7" id="KW-0347">Helicase</keyword>
<dbReference type="SUPFAM" id="SSF52540">
    <property type="entry name" value="P-loop containing nucleoside triphosphate hydrolases"/>
    <property type="match status" value="1"/>
</dbReference>
<evidence type="ECO:0000259" key="14">
    <source>
        <dbReference type="PROSITE" id="PS51193"/>
    </source>
</evidence>
<keyword evidence="4" id="KW-0479">Metal-binding</keyword>
<dbReference type="InterPro" id="IPR014013">
    <property type="entry name" value="Helic_SF1/SF2_ATP-bd_DinG/Rad3"/>
</dbReference>
<dbReference type="Proteomes" id="UP000198406">
    <property type="component" value="Unassembled WGS sequence"/>
</dbReference>
<dbReference type="InterPro" id="IPR010614">
    <property type="entry name" value="RAD3-like_helicase_DEAD"/>
</dbReference>
<dbReference type="GO" id="GO:0005634">
    <property type="term" value="C:nucleus"/>
    <property type="evidence" value="ECO:0007669"/>
    <property type="project" value="UniProtKB-SubCell"/>
</dbReference>